<dbReference type="PANTHER" id="PTHR13142">
    <property type="entry name" value="INNER CENTROMERE PROTEIN"/>
    <property type="match status" value="1"/>
</dbReference>
<feature type="domain" description="Chromosome passenger complex (CPC) protein INCENP N-terminal" evidence="4">
    <location>
        <begin position="1"/>
        <end position="16"/>
    </location>
</feature>
<comment type="subcellular location">
    <subcellularLocation>
        <location evidence="1">Cytoplasm</location>
    </subcellularLocation>
</comment>
<evidence type="ECO:0000256" key="3">
    <source>
        <dbReference type="SAM" id="MobiDB-lite"/>
    </source>
</evidence>
<protein>
    <recommendedName>
        <fullName evidence="4">Chromosome passenger complex (CPC) protein INCENP N-terminal domain-containing protein</fullName>
    </recommendedName>
</protein>
<proteinExistence type="predicted"/>
<feature type="region of interest" description="Disordered" evidence="3">
    <location>
        <begin position="24"/>
        <end position="59"/>
    </location>
</feature>
<dbReference type="Gene3D" id="1.20.5.3600">
    <property type="match status" value="1"/>
</dbReference>
<keyword evidence="2" id="KW-0963">Cytoplasm</keyword>
<organism evidence="5 6">
    <name type="scientific">Saguinus oedipus</name>
    <name type="common">Cotton-top tamarin</name>
    <name type="synonym">Oedipomidas oedipus</name>
    <dbReference type="NCBI Taxonomy" id="9490"/>
    <lineage>
        <taxon>Eukaryota</taxon>
        <taxon>Metazoa</taxon>
        <taxon>Chordata</taxon>
        <taxon>Craniata</taxon>
        <taxon>Vertebrata</taxon>
        <taxon>Euteleostomi</taxon>
        <taxon>Mammalia</taxon>
        <taxon>Eutheria</taxon>
        <taxon>Euarchontoglires</taxon>
        <taxon>Primates</taxon>
        <taxon>Haplorrhini</taxon>
        <taxon>Platyrrhini</taxon>
        <taxon>Cebidae</taxon>
        <taxon>Callitrichinae</taxon>
        <taxon>Saguinus</taxon>
    </lineage>
</organism>
<gene>
    <name evidence="5" type="ORF">P7K49_021695</name>
</gene>
<evidence type="ECO:0000259" key="4">
    <source>
        <dbReference type="Pfam" id="PF12178"/>
    </source>
</evidence>
<dbReference type="InterPro" id="IPR022006">
    <property type="entry name" value="INCENP_N"/>
</dbReference>
<accession>A0ABQ9UTH5</accession>
<comment type="caution">
    <text evidence="5">The sequence shown here is derived from an EMBL/GenBank/DDBJ whole genome shotgun (WGS) entry which is preliminary data.</text>
</comment>
<feature type="non-terminal residue" evidence="5">
    <location>
        <position position="59"/>
    </location>
</feature>
<evidence type="ECO:0000313" key="5">
    <source>
        <dbReference type="EMBL" id="KAK2100347.1"/>
    </source>
</evidence>
<dbReference type="Pfam" id="PF12178">
    <property type="entry name" value="INCENP_N"/>
    <property type="match status" value="1"/>
</dbReference>
<evidence type="ECO:0000256" key="2">
    <source>
        <dbReference type="ARBA" id="ARBA00022490"/>
    </source>
</evidence>
<reference evidence="5 6" key="1">
    <citation type="submission" date="2023-05" db="EMBL/GenBank/DDBJ databases">
        <title>B98-5 Cell Line De Novo Hybrid Assembly: An Optical Mapping Approach.</title>
        <authorList>
            <person name="Kananen K."/>
            <person name="Auerbach J.A."/>
            <person name="Kautto E."/>
            <person name="Blachly J.S."/>
        </authorList>
    </citation>
    <scope>NUCLEOTIDE SEQUENCE [LARGE SCALE GENOMIC DNA]</scope>
    <source>
        <strain evidence="5">B95-8</strain>
        <tissue evidence="5">Cell line</tissue>
    </source>
</reference>
<keyword evidence="6" id="KW-1185">Reference proteome</keyword>
<sequence length="59" mass="7353">MDNKDLVWLEEIQEEAMRMFTREFSKEPELMPKTPSQKNRRKKRRISYVQDENRDPIRK</sequence>
<evidence type="ECO:0000256" key="1">
    <source>
        <dbReference type="ARBA" id="ARBA00004496"/>
    </source>
</evidence>
<name>A0ABQ9UTH5_SAGOE</name>
<dbReference type="EMBL" id="JASSZA010000010">
    <property type="protein sequence ID" value="KAK2100347.1"/>
    <property type="molecule type" value="Genomic_DNA"/>
</dbReference>
<dbReference type="PANTHER" id="PTHR13142:SF1">
    <property type="entry name" value="INNER CENTROMERE PROTEIN"/>
    <property type="match status" value="1"/>
</dbReference>
<dbReference type="Proteomes" id="UP001266305">
    <property type="component" value="Unassembled WGS sequence"/>
</dbReference>
<evidence type="ECO:0000313" key="6">
    <source>
        <dbReference type="Proteomes" id="UP001266305"/>
    </source>
</evidence>